<name>A0ABU4GNP5_9CLOT</name>
<dbReference type="InterPro" id="IPR048228">
    <property type="entry name" value="HelD_bacillota"/>
</dbReference>
<keyword evidence="13" id="KW-1185">Reference proteome</keyword>
<evidence type="ECO:0000256" key="9">
    <source>
        <dbReference type="ARBA" id="ARBA00048988"/>
    </source>
</evidence>
<dbReference type="PANTHER" id="PTHR11070">
    <property type="entry name" value="UVRD / RECB / PCRA DNA HELICASE FAMILY MEMBER"/>
    <property type="match status" value="1"/>
</dbReference>
<dbReference type="Gene3D" id="3.40.50.300">
    <property type="entry name" value="P-loop containing nucleotide triphosphate hydrolases"/>
    <property type="match status" value="3"/>
</dbReference>
<dbReference type="PROSITE" id="PS51198">
    <property type="entry name" value="UVRD_HELICASE_ATP_BIND"/>
    <property type="match status" value="1"/>
</dbReference>
<keyword evidence="6" id="KW-0413">Isomerase</keyword>
<dbReference type="EC" id="5.6.2.4" evidence="8"/>
<dbReference type="SUPFAM" id="SSF52540">
    <property type="entry name" value="P-loop containing nucleoside triphosphate hydrolases"/>
    <property type="match status" value="1"/>
</dbReference>
<gene>
    <name evidence="12" type="primary">helD</name>
    <name evidence="12" type="ORF">RZO55_16835</name>
</gene>
<accession>A0ABU4GNP5</accession>
<keyword evidence="5 10" id="KW-0067">ATP-binding</keyword>
<evidence type="ECO:0000256" key="7">
    <source>
        <dbReference type="ARBA" id="ARBA00034617"/>
    </source>
</evidence>
<dbReference type="InterPro" id="IPR013986">
    <property type="entry name" value="DExx_box_DNA_helicase_dom_sf"/>
</dbReference>
<evidence type="ECO:0000256" key="2">
    <source>
        <dbReference type="ARBA" id="ARBA00022741"/>
    </source>
</evidence>
<evidence type="ECO:0000313" key="13">
    <source>
        <dbReference type="Proteomes" id="UP001276854"/>
    </source>
</evidence>
<organism evidence="12 13">
    <name type="scientific">Clostridium boliviensis</name>
    <dbReference type="NCBI Taxonomy" id="318465"/>
    <lineage>
        <taxon>Bacteria</taxon>
        <taxon>Bacillati</taxon>
        <taxon>Bacillota</taxon>
        <taxon>Clostridia</taxon>
        <taxon>Eubacteriales</taxon>
        <taxon>Clostridiaceae</taxon>
        <taxon>Clostridium</taxon>
    </lineage>
</organism>
<feature type="binding site" evidence="10">
    <location>
        <begin position="218"/>
        <end position="225"/>
    </location>
    <ligand>
        <name>ATP</name>
        <dbReference type="ChEBI" id="CHEBI:30616"/>
    </ligand>
</feature>
<comment type="catalytic activity">
    <reaction evidence="9">
        <text>ATP + H2O = ADP + phosphate + H(+)</text>
        <dbReference type="Rhea" id="RHEA:13065"/>
        <dbReference type="ChEBI" id="CHEBI:15377"/>
        <dbReference type="ChEBI" id="CHEBI:15378"/>
        <dbReference type="ChEBI" id="CHEBI:30616"/>
        <dbReference type="ChEBI" id="CHEBI:43474"/>
        <dbReference type="ChEBI" id="CHEBI:456216"/>
        <dbReference type="EC" id="5.6.2.4"/>
    </reaction>
</comment>
<comment type="catalytic activity">
    <reaction evidence="7">
        <text>Couples ATP hydrolysis with the unwinding of duplex DNA by translocating in the 3'-5' direction.</text>
        <dbReference type="EC" id="5.6.2.4"/>
    </reaction>
</comment>
<dbReference type="Gene3D" id="1.10.10.160">
    <property type="match status" value="1"/>
</dbReference>
<dbReference type="InterPro" id="IPR014017">
    <property type="entry name" value="DNA_helicase_UvrD-like_C"/>
</dbReference>
<keyword evidence="4 10" id="KW-0347">Helicase</keyword>
<feature type="domain" description="UvrD-like helicase ATP-binding" evidence="11">
    <location>
        <begin position="197"/>
        <end position="600"/>
    </location>
</feature>
<evidence type="ECO:0000256" key="4">
    <source>
        <dbReference type="ARBA" id="ARBA00022806"/>
    </source>
</evidence>
<evidence type="ECO:0000256" key="10">
    <source>
        <dbReference type="PROSITE-ProRule" id="PRU00560"/>
    </source>
</evidence>
<sequence>MSIKEHPDYREEKKRLEDTIAYIKGAIKAAESSRVNHKEEIKQAYVDLDYLDSSQSYASIMLYSTLIEELEKNYDKLLAVKEKPYFARIDFKQEDEDNYKKFYIGKMSLYHKETNKWWILDWRSPLASVYYDGRLGEVTYEAVSQTMKGNLSLKRQYTIENSTLEGIMDVDITATDTFLQASLGENKDNRLKDIVSTIQSEQNDIIRSDISNPLVVQGVAGSGKTTIALHRIAYLIYTYEKSFHPENFMIIAPNRLFLNYISEVLPELGADKVIQTTFTDYIFELIGHKYKLVDSDEKLISIIENQNDNKDNEQQFLVKTASFKGSMEYKDIIDRYLNELEQNFVPDEDFSLEEYVILDKISIKNIFLNEYNHLPIYKRIEQVKKHITYSLKKNKGKILEGIEKFYDEQIDKIRREEAEGEERRLKIVELIHQRDEAAAVIKKSSASLVKKYIAKFDKRDLFEYYRDLISSEILLQKYADTELDEKFLTYMCRQSVNLLDKRQVELEDLSALVYMKHRIFGFEKEIDIKYVVIDEAQDFSHFQFYALKEIFKTQLFTILGDLSQGIHSYRSIQNWDYVLNNIFDSDKSRYLKLEQSYRTTIEIMDLANEVIKLIPDEKVILAKPVVRHGEKPSVIQFNSKDEIISKTEKKVEELLTEGYSSIAIIGKTPRECRNIYKEFRKRGKIKTKLLEGKEEEYDHNIVVVPSYLSKGLEFDAVLIINIEDTYKEEALDLKLLYVSMTRALHRLYVYGKKDSISFINYTDNDSILQ</sequence>
<reference evidence="12 13" key="1">
    <citation type="submission" date="2023-10" db="EMBL/GenBank/DDBJ databases">
        <title>A novel Glycoside Hydrolase 43-Like Enzyme from Clostrdium boliviensis is an Endo-xylanase, and a Candidate for Xylooligosaccharides Production from Different Xylan Substrates.</title>
        <authorList>
            <person name="Alvarez M.T."/>
            <person name="Rocabado-Villegas L.R."/>
            <person name="Salas-Veizaga D.M."/>
            <person name="Linares-Pasten J.A."/>
            <person name="Gudmundsdottir E.E."/>
            <person name="Hreggvidsson G.O."/>
            <person name="Adlercreutz P."/>
            <person name="Nordberg Karlsson E."/>
        </authorList>
    </citation>
    <scope>NUCLEOTIDE SEQUENCE [LARGE SCALE GENOMIC DNA]</scope>
    <source>
        <strain evidence="12 13">E-1</strain>
    </source>
</reference>
<protein>
    <recommendedName>
        <fullName evidence="8">DNA 3'-5' helicase</fullName>
        <ecNumber evidence="8">5.6.2.4</ecNumber>
    </recommendedName>
</protein>
<evidence type="ECO:0000256" key="5">
    <source>
        <dbReference type="ARBA" id="ARBA00022840"/>
    </source>
</evidence>
<dbReference type="PANTHER" id="PTHR11070:SF17">
    <property type="entry name" value="DNA HELICASE IV"/>
    <property type="match status" value="1"/>
</dbReference>
<dbReference type="RefSeq" id="WP_318065439.1">
    <property type="nucleotide sequence ID" value="NZ_JAWONS010000248.1"/>
</dbReference>
<dbReference type="InterPro" id="IPR014016">
    <property type="entry name" value="UvrD-like_ATP-bd"/>
</dbReference>
<dbReference type="EMBL" id="JAWONS010000248">
    <property type="protein sequence ID" value="MDW2799240.1"/>
    <property type="molecule type" value="Genomic_DNA"/>
</dbReference>
<dbReference type="Pfam" id="PF13361">
    <property type="entry name" value="UvrD_C"/>
    <property type="match status" value="1"/>
</dbReference>
<dbReference type="NCBIfam" id="NF041464">
    <property type="entry name" value="HelD_BACSU"/>
    <property type="match status" value="1"/>
</dbReference>
<evidence type="ECO:0000256" key="3">
    <source>
        <dbReference type="ARBA" id="ARBA00022801"/>
    </source>
</evidence>
<comment type="similarity">
    <text evidence="1">Belongs to the helicase family. UvrD subfamily.</text>
</comment>
<evidence type="ECO:0000313" key="12">
    <source>
        <dbReference type="EMBL" id="MDW2799240.1"/>
    </source>
</evidence>
<keyword evidence="3 10" id="KW-0378">Hydrolase</keyword>
<dbReference type="InterPro" id="IPR000212">
    <property type="entry name" value="DNA_helicase_UvrD/REP"/>
</dbReference>
<proteinExistence type="inferred from homology"/>
<dbReference type="Pfam" id="PF00580">
    <property type="entry name" value="UvrD-helicase"/>
    <property type="match status" value="1"/>
</dbReference>
<dbReference type="InterPro" id="IPR027417">
    <property type="entry name" value="P-loop_NTPase"/>
</dbReference>
<keyword evidence="2 10" id="KW-0547">Nucleotide-binding</keyword>
<evidence type="ECO:0000256" key="1">
    <source>
        <dbReference type="ARBA" id="ARBA00009922"/>
    </source>
</evidence>
<dbReference type="Pfam" id="PF13538">
    <property type="entry name" value="UvrD_C_2"/>
    <property type="match status" value="1"/>
</dbReference>
<evidence type="ECO:0000259" key="11">
    <source>
        <dbReference type="PROSITE" id="PS51198"/>
    </source>
</evidence>
<dbReference type="Proteomes" id="UP001276854">
    <property type="component" value="Unassembled WGS sequence"/>
</dbReference>
<evidence type="ECO:0000256" key="8">
    <source>
        <dbReference type="ARBA" id="ARBA00034808"/>
    </source>
</evidence>
<evidence type="ECO:0000256" key="6">
    <source>
        <dbReference type="ARBA" id="ARBA00023235"/>
    </source>
</evidence>
<dbReference type="InterPro" id="IPR027785">
    <property type="entry name" value="UvrD-like_helicase_C"/>
</dbReference>
<comment type="caution">
    <text evidence="12">The sequence shown here is derived from an EMBL/GenBank/DDBJ whole genome shotgun (WGS) entry which is preliminary data.</text>
</comment>